<name>A0A371GS03_MUCPR</name>
<proteinExistence type="predicted"/>
<protein>
    <submittedName>
        <fullName evidence="1">Uncharacterized protein</fullName>
    </submittedName>
</protein>
<dbReference type="AlphaFoldDB" id="A0A371GS03"/>
<sequence length="149" mass="16783">MLRGLTSKTSAIMVAKGIGSLQPLRILQLLKDGSMNSCRGKSNSRNKGVVMDRKGCTHCGNKKHTQDTCFKLDGYLEWWHDLKAKKSKEIVVNCNNESINPTSDQGNQNVVLLSYKHSKEEGWLVDSRATYHMTYCSNDFTNSKANPHY</sequence>
<comment type="caution">
    <text evidence="1">The sequence shown here is derived from an EMBL/GenBank/DDBJ whole genome shotgun (WGS) entry which is preliminary data.</text>
</comment>
<accession>A0A371GS03</accession>
<evidence type="ECO:0000313" key="2">
    <source>
        <dbReference type="Proteomes" id="UP000257109"/>
    </source>
</evidence>
<reference evidence="1" key="1">
    <citation type="submission" date="2018-05" db="EMBL/GenBank/DDBJ databases">
        <title>Draft genome of Mucuna pruriens seed.</title>
        <authorList>
            <person name="Nnadi N.E."/>
            <person name="Vos R."/>
            <person name="Hasami M.H."/>
            <person name="Devisetty U.K."/>
            <person name="Aguiy J.C."/>
        </authorList>
    </citation>
    <scope>NUCLEOTIDE SEQUENCE [LARGE SCALE GENOMIC DNA]</scope>
    <source>
        <strain evidence="1">JCA_2017</strain>
    </source>
</reference>
<evidence type="ECO:0000313" key="1">
    <source>
        <dbReference type="EMBL" id="RDX93342.1"/>
    </source>
</evidence>
<feature type="non-terminal residue" evidence="1">
    <location>
        <position position="1"/>
    </location>
</feature>
<organism evidence="1 2">
    <name type="scientific">Mucuna pruriens</name>
    <name type="common">Velvet bean</name>
    <name type="synonym">Dolichos pruriens</name>
    <dbReference type="NCBI Taxonomy" id="157652"/>
    <lineage>
        <taxon>Eukaryota</taxon>
        <taxon>Viridiplantae</taxon>
        <taxon>Streptophyta</taxon>
        <taxon>Embryophyta</taxon>
        <taxon>Tracheophyta</taxon>
        <taxon>Spermatophyta</taxon>
        <taxon>Magnoliopsida</taxon>
        <taxon>eudicotyledons</taxon>
        <taxon>Gunneridae</taxon>
        <taxon>Pentapetalae</taxon>
        <taxon>rosids</taxon>
        <taxon>fabids</taxon>
        <taxon>Fabales</taxon>
        <taxon>Fabaceae</taxon>
        <taxon>Papilionoideae</taxon>
        <taxon>50 kb inversion clade</taxon>
        <taxon>NPAAA clade</taxon>
        <taxon>indigoferoid/millettioid clade</taxon>
        <taxon>Phaseoleae</taxon>
        <taxon>Mucuna</taxon>
    </lineage>
</organism>
<gene>
    <name evidence="1" type="ORF">CR513_24409</name>
</gene>
<dbReference type="EMBL" id="QJKJ01004636">
    <property type="protein sequence ID" value="RDX93342.1"/>
    <property type="molecule type" value="Genomic_DNA"/>
</dbReference>
<dbReference type="OrthoDB" id="1745136at2759"/>
<dbReference type="Proteomes" id="UP000257109">
    <property type="component" value="Unassembled WGS sequence"/>
</dbReference>
<keyword evidence="2" id="KW-1185">Reference proteome</keyword>